<gene>
    <name evidence="3" type="ORF">FYJ25_07300</name>
</gene>
<feature type="chain" id="PRO_5039150521" evidence="2">
    <location>
        <begin position="19"/>
        <end position="653"/>
    </location>
</feature>
<accession>A0A6N7XZB8</accession>
<dbReference type="AlphaFoldDB" id="A0A6N7XZB8"/>
<evidence type="ECO:0000313" key="3">
    <source>
        <dbReference type="EMBL" id="MSU82161.1"/>
    </source>
</evidence>
<sequence length="653" mass="74203">MKKKTIVLLLAMSMTALIVGCGGNATPSDSSISTTDTKEESVVVEPTEEDSTEVSESVDDNIIEENSENTLTTDEEAESVENEETEEAEEVLSNTQRNSVNMLNYMTVLTQRINQSPNNQAFLEDVYSSLKNDLYPNAVDSKTQAQSTNLLDTINGYRMISVKRDRLEYIYEQNRAQALRQAIPNPMGLLSAVQSGSTLKMAASVLYMAVDAKSSYDSATSQADLQYLKDGWELDDESADELHNSTKNALNYMYNMVRDYDLPGDYALNDESVEAFVTWTAKDNLVSKISWLESNQNTYEQFGPYWLELVKDYYDSEDYENCLNALYKYEGISTRIFRKDLDYAKLLPMAIIAAKETMSESDYITFADKYCDLILSNTKKYKDGEDFDWSIRYFTAQIYIDLFAKTENRSYLENAYAIAFENVNILADGQRAQNEIYLADIKQVEVKKGSTKREKEEAKEYNKALEKERKIALPPVNESLYLNCDLLFALADEMDISQKEKDKIVSILHENSDPIFLTEALDNRFWFGKNTGDIKADDISIEFNGEKLIIPATCISDRSTISLTISNGKKDTVIDDWIVDEVKRPKKAGVSDYTVTYMSEKAEKYKYQDGDVITISVTPVAESPDKNLVFVYNTKKVKKAFIINSIAFERKKK</sequence>
<evidence type="ECO:0000313" key="4">
    <source>
        <dbReference type="Proteomes" id="UP000433359"/>
    </source>
</evidence>
<reference evidence="3 4" key="1">
    <citation type="submission" date="2019-08" db="EMBL/GenBank/DDBJ databases">
        <title>In-depth cultivation of the pig gut microbiome towards novel bacterial diversity and tailored functional studies.</title>
        <authorList>
            <person name="Wylensek D."/>
            <person name="Hitch T.C.A."/>
            <person name="Clavel T."/>
        </authorList>
    </citation>
    <scope>NUCLEOTIDE SEQUENCE [LARGE SCALE GENOMIC DNA]</scope>
    <source>
        <strain evidence="3 4">BSM-383-APC-4H</strain>
    </source>
</reference>
<feature type="compositionally biased region" description="Acidic residues" evidence="1">
    <location>
        <begin position="46"/>
        <end position="90"/>
    </location>
</feature>
<evidence type="ECO:0000256" key="1">
    <source>
        <dbReference type="SAM" id="MobiDB-lite"/>
    </source>
</evidence>
<protein>
    <submittedName>
        <fullName evidence="3">Uncharacterized protein</fullName>
    </submittedName>
</protein>
<feature type="signal peptide" evidence="2">
    <location>
        <begin position="1"/>
        <end position="18"/>
    </location>
</feature>
<dbReference type="Proteomes" id="UP000433359">
    <property type="component" value="Unassembled WGS sequence"/>
</dbReference>
<organism evidence="3 4">
    <name type="scientific">Anaerobutyricum soehngenii</name>
    <dbReference type="NCBI Taxonomy" id="105843"/>
    <lineage>
        <taxon>Bacteria</taxon>
        <taxon>Bacillati</taxon>
        <taxon>Bacillota</taxon>
        <taxon>Clostridia</taxon>
        <taxon>Lachnospirales</taxon>
        <taxon>Lachnospiraceae</taxon>
        <taxon>Anaerobutyricum</taxon>
    </lineage>
</organism>
<evidence type="ECO:0000256" key="2">
    <source>
        <dbReference type="SAM" id="SignalP"/>
    </source>
</evidence>
<name>A0A6N7XZB8_9FIRM</name>
<dbReference type="PROSITE" id="PS51257">
    <property type="entry name" value="PROKAR_LIPOPROTEIN"/>
    <property type="match status" value="1"/>
</dbReference>
<feature type="compositionally biased region" description="Low complexity" evidence="1">
    <location>
        <begin position="26"/>
        <end position="35"/>
    </location>
</feature>
<keyword evidence="2" id="KW-0732">Signal</keyword>
<feature type="region of interest" description="Disordered" evidence="1">
    <location>
        <begin position="25"/>
        <end position="93"/>
    </location>
</feature>
<dbReference type="EMBL" id="VULP01000012">
    <property type="protein sequence ID" value="MSU82161.1"/>
    <property type="molecule type" value="Genomic_DNA"/>
</dbReference>
<comment type="caution">
    <text evidence="3">The sequence shown here is derived from an EMBL/GenBank/DDBJ whole genome shotgun (WGS) entry which is preliminary data.</text>
</comment>
<dbReference type="RefSeq" id="WP_154580907.1">
    <property type="nucleotide sequence ID" value="NZ_VULP01000012.1"/>
</dbReference>
<proteinExistence type="predicted"/>